<evidence type="ECO:0000259" key="7">
    <source>
        <dbReference type="PROSITE" id="PS50011"/>
    </source>
</evidence>
<evidence type="ECO:0000256" key="1">
    <source>
        <dbReference type="ARBA" id="ARBA00022679"/>
    </source>
</evidence>
<feature type="transmembrane region" description="Helical" evidence="6">
    <location>
        <begin position="420"/>
        <end position="439"/>
    </location>
</feature>
<feature type="compositionally biased region" description="Low complexity" evidence="5">
    <location>
        <begin position="372"/>
        <end position="405"/>
    </location>
</feature>
<keyword evidence="6" id="KW-0472">Membrane</keyword>
<dbReference type="PANTHER" id="PTHR44329">
    <property type="entry name" value="SERINE/THREONINE-PROTEIN KINASE TNNI3K-RELATED"/>
    <property type="match status" value="1"/>
</dbReference>
<dbReference type="InterPro" id="IPR051681">
    <property type="entry name" value="Ser/Thr_Kinases-Pseudokinases"/>
</dbReference>
<dbReference type="SUPFAM" id="SSF56112">
    <property type="entry name" value="Protein kinase-like (PK-like)"/>
    <property type="match status" value="1"/>
</dbReference>
<dbReference type="EMBL" id="BAABIC010000001">
    <property type="protein sequence ID" value="GAA4673680.1"/>
    <property type="molecule type" value="Genomic_DNA"/>
</dbReference>
<protein>
    <recommendedName>
        <fullName evidence="7">Protein kinase domain-containing protein</fullName>
    </recommendedName>
</protein>
<evidence type="ECO:0000313" key="8">
    <source>
        <dbReference type="EMBL" id="GAA4673680.1"/>
    </source>
</evidence>
<keyword evidence="4" id="KW-0067">ATP-binding</keyword>
<dbReference type="PANTHER" id="PTHR44329:SF288">
    <property type="entry name" value="MITOGEN-ACTIVATED PROTEIN KINASE KINASE KINASE 20"/>
    <property type="match status" value="1"/>
</dbReference>
<keyword evidence="9" id="KW-1185">Reference proteome</keyword>
<dbReference type="InterPro" id="IPR011009">
    <property type="entry name" value="Kinase-like_dom_sf"/>
</dbReference>
<feature type="domain" description="Protein kinase" evidence="7">
    <location>
        <begin position="14"/>
        <end position="300"/>
    </location>
</feature>
<keyword evidence="1" id="KW-0808">Transferase</keyword>
<keyword evidence="6" id="KW-1133">Transmembrane helix</keyword>
<sequence length="440" mass="46937">MSGTTLRLPTGREIELGGSLGKGAEGVVREIVGTKDLCAKLYFDPSPTLESRLEALKHHPAAELRGETSEHVHLAWPLERLVDSSGETRGFVMPRIEGERLTKLLEPDMRFISMREPTWRSLVGIAGRTATLLDTLHRHDIVMGDVSPANIMVDSAGLVTLIDCDTVQFSDTGTGAHHSCSKLTPDYCPPEVGGGEALDAAHDDFGLAILVCEMLMEGQHPFHGVPVSRVDGDSDTRENITAQNNRLVFPERLVKVPDLITPDVLSPAVLALARACFGPGHSDPDARPAAAEWAAALARLGMELTTCRVSANHFHHRGLGRCVWCERIDHGWGDSFPLALSPTRGRTVRRLGHQPGPAQRGHTVPRPPTPARGPAGARATATTGAARATTRSAPSPTPSAGSVTPDGADQKDASVSSAKILTWVVVAVIVLIIVISLAAR</sequence>
<keyword evidence="3" id="KW-0418">Kinase</keyword>
<comment type="caution">
    <text evidence="8">The sequence shown here is derived from an EMBL/GenBank/DDBJ whole genome shotgun (WGS) entry which is preliminary data.</text>
</comment>
<reference evidence="9" key="1">
    <citation type="journal article" date="2019" name="Int. J. Syst. Evol. Microbiol.">
        <title>The Global Catalogue of Microorganisms (GCM) 10K type strain sequencing project: providing services to taxonomists for standard genome sequencing and annotation.</title>
        <authorList>
            <consortium name="The Broad Institute Genomics Platform"/>
            <consortium name="The Broad Institute Genome Sequencing Center for Infectious Disease"/>
            <person name="Wu L."/>
            <person name="Ma J."/>
        </authorList>
    </citation>
    <scope>NUCLEOTIDE SEQUENCE [LARGE SCALE GENOMIC DNA]</scope>
    <source>
        <strain evidence="9">JCM 18055</strain>
    </source>
</reference>
<keyword evidence="6" id="KW-0812">Transmembrane</keyword>
<evidence type="ECO:0000313" key="9">
    <source>
        <dbReference type="Proteomes" id="UP001500325"/>
    </source>
</evidence>
<feature type="region of interest" description="Disordered" evidence="5">
    <location>
        <begin position="348"/>
        <end position="411"/>
    </location>
</feature>
<proteinExistence type="predicted"/>
<dbReference type="Gene3D" id="1.10.510.10">
    <property type="entry name" value="Transferase(Phosphotransferase) domain 1"/>
    <property type="match status" value="1"/>
</dbReference>
<name>A0ABP8VWB7_9PSEU</name>
<gene>
    <name evidence="8" type="ORF">GCM10023215_01480</name>
</gene>
<dbReference type="RefSeq" id="WP_345377650.1">
    <property type="nucleotide sequence ID" value="NZ_BAABIC010000001.1"/>
</dbReference>
<organism evidence="8 9">
    <name type="scientific">Pseudonocardia yuanmonensis</name>
    <dbReference type="NCBI Taxonomy" id="1095914"/>
    <lineage>
        <taxon>Bacteria</taxon>
        <taxon>Bacillati</taxon>
        <taxon>Actinomycetota</taxon>
        <taxon>Actinomycetes</taxon>
        <taxon>Pseudonocardiales</taxon>
        <taxon>Pseudonocardiaceae</taxon>
        <taxon>Pseudonocardia</taxon>
    </lineage>
</organism>
<dbReference type="Proteomes" id="UP001500325">
    <property type="component" value="Unassembled WGS sequence"/>
</dbReference>
<dbReference type="Pfam" id="PF00069">
    <property type="entry name" value="Pkinase"/>
    <property type="match status" value="1"/>
</dbReference>
<accession>A0ABP8VWB7</accession>
<dbReference type="SMART" id="SM00220">
    <property type="entry name" value="S_TKc"/>
    <property type="match status" value="1"/>
</dbReference>
<keyword evidence="2" id="KW-0547">Nucleotide-binding</keyword>
<dbReference type="InterPro" id="IPR000719">
    <property type="entry name" value="Prot_kinase_dom"/>
</dbReference>
<evidence type="ECO:0000256" key="4">
    <source>
        <dbReference type="ARBA" id="ARBA00022840"/>
    </source>
</evidence>
<evidence type="ECO:0000256" key="2">
    <source>
        <dbReference type="ARBA" id="ARBA00022741"/>
    </source>
</evidence>
<dbReference type="PROSITE" id="PS50011">
    <property type="entry name" value="PROTEIN_KINASE_DOM"/>
    <property type="match status" value="1"/>
</dbReference>
<evidence type="ECO:0000256" key="3">
    <source>
        <dbReference type="ARBA" id="ARBA00022777"/>
    </source>
</evidence>
<evidence type="ECO:0000256" key="5">
    <source>
        <dbReference type="SAM" id="MobiDB-lite"/>
    </source>
</evidence>
<evidence type="ECO:0000256" key="6">
    <source>
        <dbReference type="SAM" id="Phobius"/>
    </source>
</evidence>